<accession>A0A6N2TY66</accession>
<evidence type="ECO:0000313" key="3">
    <source>
        <dbReference type="EMBL" id="KAB7459235.1"/>
    </source>
</evidence>
<evidence type="ECO:0000313" key="4">
    <source>
        <dbReference type="EMBL" id="VYT10775.1"/>
    </source>
</evidence>
<protein>
    <submittedName>
        <fullName evidence="3">Response regulator</fullName>
    </submittedName>
    <submittedName>
        <fullName evidence="4">Sensory transduction protein LytR</fullName>
    </submittedName>
</protein>
<dbReference type="SMART" id="SM00448">
    <property type="entry name" value="REC"/>
    <property type="match status" value="1"/>
</dbReference>
<feature type="domain" description="Response regulatory" evidence="2">
    <location>
        <begin position="2"/>
        <end position="121"/>
    </location>
</feature>
<keyword evidence="1" id="KW-0597">Phosphoprotein</keyword>
<name>A0A6N2TY66_9BIFI</name>
<dbReference type="SUPFAM" id="SSF52172">
    <property type="entry name" value="CheY-like"/>
    <property type="match status" value="1"/>
</dbReference>
<dbReference type="RefSeq" id="WP_034522166.1">
    <property type="nucleotide sequence ID" value="NZ_CACRSP010000009.1"/>
</dbReference>
<dbReference type="EMBL" id="CACRSP010000009">
    <property type="protein sequence ID" value="VYT10775.1"/>
    <property type="molecule type" value="Genomic_DNA"/>
</dbReference>
<evidence type="ECO:0000256" key="1">
    <source>
        <dbReference type="PROSITE-ProRule" id="PRU00169"/>
    </source>
</evidence>
<dbReference type="EMBL" id="WDPD01000015">
    <property type="protein sequence ID" value="KAB7459235.1"/>
    <property type="molecule type" value="Genomic_DNA"/>
</dbReference>
<dbReference type="InterPro" id="IPR036388">
    <property type="entry name" value="WH-like_DNA-bd_sf"/>
</dbReference>
<evidence type="ECO:0000313" key="5">
    <source>
        <dbReference type="Proteomes" id="UP000429211"/>
    </source>
</evidence>
<dbReference type="AlphaFoldDB" id="A0A6N2TY66"/>
<organism evidence="4">
    <name type="scientific">Bifidobacterium dentium</name>
    <dbReference type="NCBI Taxonomy" id="1689"/>
    <lineage>
        <taxon>Bacteria</taxon>
        <taxon>Bacillati</taxon>
        <taxon>Actinomycetota</taxon>
        <taxon>Actinomycetes</taxon>
        <taxon>Bifidobacteriales</taxon>
        <taxon>Bifidobacteriaceae</taxon>
        <taxon>Bifidobacterium</taxon>
    </lineage>
</organism>
<dbReference type="Gene3D" id="3.40.50.2300">
    <property type="match status" value="1"/>
</dbReference>
<proteinExistence type="predicted"/>
<reference evidence="4" key="2">
    <citation type="submission" date="2019-11" db="EMBL/GenBank/DDBJ databases">
        <authorList>
            <person name="Feng L."/>
        </authorList>
    </citation>
    <scope>NUCLEOTIDE SEQUENCE</scope>
    <source>
        <strain evidence="4">BdentiumLFYP24</strain>
    </source>
</reference>
<gene>
    <name evidence="4" type="primary">lytR_1</name>
    <name evidence="4" type="ORF">BDLFYP24_00101</name>
    <name evidence="3" type="ORF">GBB04_10035</name>
</gene>
<reference evidence="3 5" key="1">
    <citation type="journal article" date="2019" name="Nat. Med.">
        <title>A library of human gut bacterial isolates paired with longitudinal multiomics data enables mechanistic microbiome research.</title>
        <authorList>
            <person name="Poyet M."/>
            <person name="Groussin M."/>
            <person name="Gibbons S.M."/>
            <person name="Avila-Pacheco J."/>
            <person name="Jiang X."/>
            <person name="Kearney S.M."/>
            <person name="Perrotta A.R."/>
            <person name="Berdy B."/>
            <person name="Zhao S."/>
            <person name="Lieberman T.D."/>
            <person name="Swanson P.K."/>
            <person name="Smith M."/>
            <person name="Roesemann S."/>
            <person name="Alexander J.E."/>
            <person name="Rich S.A."/>
            <person name="Livny J."/>
            <person name="Vlamakis H."/>
            <person name="Clish C."/>
            <person name="Bullock K."/>
            <person name="Deik A."/>
            <person name="Scott J."/>
            <person name="Pierce K.A."/>
            <person name="Xavier R.J."/>
            <person name="Alm E.J."/>
        </authorList>
    </citation>
    <scope>NUCLEOTIDE SEQUENCE [LARGE SCALE GENOMIC DNA]</scope>
    <source>
        <strain evidence="3 5">BIOML-A2</strain>
    </source>
</reference>
<dbReference type="Proteomes" id="UP000429211">
    <property type="component" value="Unassembled WGS sequence"/>
</dbReference>
<dbReference type="InterPro" id="IPR011006">
    <property type="entry name" value="CheY-like_superfamily"/>
</dbReference>
<dbReference type="GO" id="GO:0000160">
    <property type="term" value="P:phosphorelay signal transduction system"/>
    <property type="evidence" value="ECO:0007669"/>
    <property type="project" value="InterPro"/>
</dbReference>
<dbReference type="PROSITE" id="PS50110">
    <property type="entry name" value="RESPONSE_REGULATORY"/>
    <property type="match status" value="1"/>
</dbReference>
<sequence length="313" mass="34625">MYVIAADDEPLILNSMTRLLHAVFPDAQVRGFGTAQEVESFAHEAVASCANIAYAFLDLRLRGENGLRLAKAIKDISPHTKIVFSTAYADYSFGLRGDSNTGFVMKPATEGDIRDCVAVLDDVLRREPSYRGEFPTDAANGRHEQLMIRTFGDFEAFHHHEPLPWESQEAKDLLALLIHARTAPLTDARIADALWPVDADSTDARDAGATRVERQSGYAGRPKHAFALSLRIRGLVKSLRRTLQTVHPQADKLICHSHNTTSVSTDPIDGLTVHCDLFDMLHGSAYAVNTYYGEYLPAYPWASFPTADLDPDL</sequence>
<dbReference type="CDD" id="cd00156">
    <property type="entry name" value="REC"/>
    <property type="match status" value="1"/>
</dbReference>
<dbReference type="InterPro" id="IPR001789">
    <property type="entry name" value="Sig_transdc_resp-reg_receiver"/>
</dbReference>
<evidence type="ECO:0000259" key="2">
    <source>
        <dbReference type="PROSITE" id="PS50110"/>
    </source>
</evidence>
<feature type="modified residue" description="4-aspartylphosphate" evidence="1">
    <location>
        <position position="58"/>
    </location>
</feature>
<dbReference type="Gene3D" id="1.10.10.10">
    <property type="entry name" value="Winged helix-like DNA-binding domain superfamily/Winged helix DNA-binding domain"/>
    <property type="match status" value="1"/>
</dbReference>
<dbReference type="Pfam" id="PF00072">
    <property type="entry name" value="Response_reg"/>
    <property type="match status" value="1"/>
</dbReference>